<comment type="caution">
    <text evidence="1">The sequence shown here is derived from an EMBL/GenBank/DDBJ whole genome shotgun (WGS) entry which is preliminary data.</text>
</comment>
<accession>A0A327NIN8</accession>
<evidence type="ECO:0000313" key="2">
    <source>
        <dbReference type="Proteomes" id="UP000249016"/>
    </source>
</evidence>
<proteinExistence type="predicted"/>
<gene>
    <name evidence="1" type="ORF">HMF3257_04195</name>
</gene>
<protein>
    <submittedName>
        <fullName evidence="1">Uncharacterized protein</fullName>
    </submittedName>
</protein>
<dbReference type="EMBL" id="QLII01000001">
    <property type="protein sequence ID" value="RAI73804.1"/>
    <property type="molecule type" value="Genomic_DNA"/>
</dbReference>
<organism evidence="1 2">
    <name type="scientific">Spirosoma telluris</name>
    <dbReference type="NCBI Taxonomy" id="2183553"/>
    <lineage>
        <taxon>Bacteria</taxon>
        <taxon>Pseudomonadati</taxon>
        <taxon>Bacteroidota</taxon>
        <taxon>Cytophagia</taxon>
        <taxon>Cytophagales</taxon>
        <taxon>Cytophagaceae</taxon>
        <taxon>Spirosoma</taxon>
    </lineage>
</organism>
<sequence length="73" mass="8925">MNRKNAAKFSKFIRKTYYYNSYDHLDDQIIDIIKTHKIDLIMPYDELEGRWIRENMELLSKYSTCMGHRDSIF</sequence>
<reference evidence="1 2" key="1">
    <citation type="submission" date="2018-06" db="EMBL/GenBank/DDBJ databases">
        <title>Spirosoma sp. HMF3257 Genome sequencing and assembly.</title>
        <authorList>
            <person name="Kang H."/>
            <person name="Cha I."/>
            <person name="Kim H."/>
            <person name="Kang J."/>
            <person name="Joh K."/>
        </authorList>
    </citation>
    <scope>NUCLEOTIDE SEQUENCE [LARGE SCALE GENOMIC DNA]</scope>
    <source>
        <strain evidence="1 2">HMF3257</strain>
    </source>
</reference>
<evidence type="ECO:0000313" key="1">
    <source>
        <dbReference type="EMBL" id="RAI73804.1"/>
    </source>
</evidence>
<keyword evidence="2" id="KW-1185">Reference proteome</keyword>
<name>A0A327NIN8_9BACT</name>
<dbReference type="AlphaFoldDB" id="A0A327NIN8"/>
<dbReference type="Proteomes" id="UP000249016">
    <property type="component" value="Unassembled WGS sequence"/>
</dbReference>